<keyword evidence="15" id="KW-1185">Reference proteome</keyword>
<comment type="domain">
    <text evidence="11">The PHD-type zinc finger mediates the binding to H3K4me3.</text>
</comment>
<evidence type="ECO:0000256" key="5">
    <source>
        <dbReference type="ARBA" id="ARBA00022833"/>
    </source>
</evidence>
<dbReference type="SMART" id="SM01408">
    <property type="entry name" value="ING"/>
    <property type="match status" value="1"/>
</dbReference>
<keyword evidence="3 9" id="KW-0479">Metal-binding</keyword>
<feature type="domain" description="PHD-type" evidence="13">
    <location>
        <begin position="305"/>
        <end position="355"/>
    </location>
</feature>
<feature type="binding site" evidence="9">
    <location>
        <position position="335"/>
    </location>
    <ligand>
        <name>Zn(2+)</name>
        <dbReference type="ChEBI" id="CHEBI:29105"/>
        <label>1</label>
    </ligand>
</feature>
<feature type="binding site" evidence="9">
    <location>
        <position position="310"/>
    </location>
    <ligand>
        <name>Zn(2+)</name>
        <dbReference type="ChEBI" id="CHEBI:29105"/>
        <label>1</label>
    </ligand>
</feature>
<dbReference type="HOGENOM" id="CLU_006204_2_1_1"/>
<dbReference type="Proteomes" id="UP000054279">
    <property type="component" value="Unassembled WGS sequence"/>
</dbReference>
<dbReference type="InterPro" id="IPR011011">
    <property type="entry name" value="Znf_FYVE_PHD"/>
</dbReference>
<evidence type="ECO:0000256" key="8">
    <source>
        <dbReference type="PIRSR" id="PIRSR628651-50"/>
    </source>
</evidence>
<feature type="binding site" evidence="9">
    <location>
        <position position="332"/>
    </location>
    <ligand>
        <name>Zn(2+)</name>
        <dbReference type="ChEBI" id="CHEBI:29105"/>
        <label>1</label>
    </ligand>
</feature>
<feature type="compositionally biased region" description="Polar residues" evidence="12">
    <location>
        <begin position="230"/>
        <end position="248"/>
    </location>
</feature>
<evidence type="ECO:0000313" key="15">
    <source>
        <dbReference type="Proteomes" id="UP000054279"/>
    </source>
</evidence>
<keyword evidence="4 10" id="KW-0863">Zinc-finger</keyword>
<dbReference type="PROSITE" id="PS50016">
    <property type="entry name" value="ZF_PHD_2"/>
    <property type="match status" value="1"/>
</dbReference>
<feature type="site" description="Histone H3K4me3 binding" evidence="8">
    <location>
        <position position="318"/>
    </location>
</feature>
<gene>
    <name evidence="14" type="ORF">M422DRAFT_68543</name>
</gene>
<dbReference type="GO" id="GO:0000785">
    <property type="term" value="C:chromatin"/>
    <property type="evidence" value="ECO:0007669"/>
    <property type="project" value="UniProtKB-ARBA"/>
</dbReference>
<proteinExistence type="inferred from homology"/>
<dbReference type="SMART" id="SM00249">
    <property type="entry name" value="PHD"/>
    <property type="match status" value="1"/>
</dbReference>
<organism evidence="14 15">
    <name type="scientific">Sphaerobolus stellatus (strain SS14)</name>
    <dbReference type="NCBI Taxonomy" id="990650"/>
    <lineage>
        <taxon>Eukaryota</taxon>
        <taxon>Fungi</taxon>
        <taxon>Dikarya</taxon>
        <taxon>Basidiomycota</taxon>
        <taxon>Agaricomycotina</taxon>
        <taxon>Agaricomycetes</taxon>
        <taxon>Phallomycetidae</taxon>
        <taxon>Geastrales</taxon>
        <taxon>Sphaerobolaceae</taxon>
        <taxon>Sphaerobolus</taxon>
    </lineage>
</organism>
<feature type="region of interest" description="Disordered" evidence="12">
    <location>
        <begin position="354"/>
        <end position="387"/>
    </location>
</feature>
<evidence type="ECO:0000256" key="2">
    <source>
        <dbReference type="ARBA" id="ARBA00010210"/>
    </source>
</evidence>
<keyword evidence="7 11" id="KW-0539">Nucleus</keyword>
<dbReference type="InterPro" id="IPR019787">
    <property type="entry name" value="Znf_PHD-finger"/>
</dbReference>
<evidence type="ECO:0000256" key="7">
    <source>
        <dbReference type="ARBA" id="ARBA00023242"/>
    </source>
</evidence>
<evidence type="ECO:0000259" key="13">
    <source>
        <dbReference type="PROSITE" id="PS50016"/>
    </source>
</evidence>
<evidence type="ECO:0000256" key="3">
    <source>
        <dbReference type="ARBA" id="ARBA00022723"/>
    </source>
</evidence>
<dbReference type="InterPro" id="IPR024610">
    <property type="entry name" value="ING_N_histone-binding"/>
</dbReference>
<evidence type="ECO:0000256" key="10">
    <source>
        <dbReference type="PROSITE-ProRule" id="PRU00146"/>
    </source>
</evidence>
<dbReference type="InterPro" id="IPR013083">
    <property type="entry name" value="Znf_RING/FYVE/PHD"/>
</dbReference>
<feature type="binding site" evidence="9">
    <location>
        <position position="308"/>
    </location>
    <ligand>
        <name>Zn(2+)</name>
        <dbReference type="ChEBI" id="CHEBI:29105"/>
        <label>1</label>
    </ligand>
</feature>
<feature type="site" description="Histone H3K4me3 binding" evidence="8">
    <location>
        <position position="322"/>
    </location>
</feature>
<dbReference type="InterPro" id="IPR001965">
    <property type="entry name" value="Znf_PHD"/>
</dbReference>
<evidence type="ECO:0000256" key="6">
    <source>
        <dbReference type="ARBA" id="ARBA00022853"/>
    </source>
</evidence>
<feature type="binding site" evidence="9">
    <location>
        <position position="326"/>
    </location>
    <ligand>
        <name>Zn(2+)</name>
        <dbReference type="ChEBI" id="CHEBI:29105"/>
        <label>2</label>
    </ligand>
</feature>
<comment type="subcellular location">
    <subcellularLocation>
        <location evidence="1 11">Nucleus</location>
    </subcellularLocation>
</comment>
<dbReference type="AlphaFoldDB" id="A0A0C9VG90"/>
<dbReference type="GO" id="GO:0008270">
    <property type="term" value="F:zinc ion binding"/>
    <property type="evidence" value="ECO:0007669"/>
    <property type="project" value="UniProtKB-KW"/>
</dbReference>
<dbReference type="GO" id="GO:0006355">
    <property type="term" value="P:regulation of DNA-templated transcription"/>
    <property type="evidence" value="ECO:0007669"/>
    <property type="project" value="TreeGrafter"/>
</dbReference>
<reference evidence="14 15" key="1">
    <citation type="submission" date="2014-06" db="EMBL/GenBank/DDBJ databases">
        <title>Evolutionary Origins and Diversification of the Mycorrhizal Mutualists.</title>
        <authorList>
            <consortium name="DOE Joint Genome Institute"/>
            <consortium name="Mycorrhizal Genomics Consortium"/>
            <person name="Kohler A."/>
            <person name="Kuo A."/>
            <person name="Nagy L.G."/>
            <person name="Floudas D."/>
            <person name="Copeland A."/>
            <person name="Barry K.W."/>
            <person name="Cichocki N."/>
            <person name="Veneault-Fourrey C."/>
            <person name="LaButti K."/>
            <person name="Lindquist E.A."/>
            <person name="Lipzen A."/>
            <person name="Lundell T."/>
            <person name="Morin E."/>
            <person name="Murat C."/>
            <person name="Riley R."/>
            <person name="Ohm R."/>
            <person name="Sun H."/>
            <person name="Tunlid A."/>
            <person name="Henrissat B."/>
            <person name="Grigoriev I.V."/>
            <person name="Hibbett D.S."/>
            <person name="Martin F."/>
        </authorList>
    </citation>
    <scope>NUCLEOTIDE SEQUENCE [LARGE SCALE GENOMIC DNA]</scope>
    <source>
        <strain evidence="14 15">SS14</strain>
    </source>
</reference>
<dbReference type="OrthoDB" id="2505961at2759"/>
<protein>
    <recommendedName>
        <fullName evidence="11">Chromatin modification-related protein</fullName>
    </recommendedName>
</protein>
<evidence type="ECO:0000313" key="14">
    <source>
        <dbReference type="EMBL" id="KIJ40412.1"/>
    </source>
</evidence>
<dbReference type="Gene3D" id="6.10.140.1740">
    <property type="match status" value="1"/>
</dbReference>
<dbReference type="PANTHER" id="PTHR10333">
    <property type="entry name" value="INHIBITOR OF GROWTH PROTEIN"/>
    <property type="match status" value="1"/>
</dbReference>
<comment type="similarity">
    <text evidence="2 11">Belongs to the ING family.</text>
</comment>
<dbReference type="PANTHER" id="PTHR10333:SF42">
    <property type="entry name" value="INHIBITOR OF GROWTH PROTEIN 5"/>
    <property type="match status" value="1"/>
</dbReference>
<dbReference type="CDD" id="cd15505">
    <property type="entry name" value="PHD_ING"/>
    <property type="match status" value="1"/>
</dbReference>
<feature type="binding site" evidence="9">
    <location>
        <position position="352"/>
    </location>
    <ligand>
        <name>Zn(2+)</name>
        <dbReference type="ChEBI" id="CHEBI:29105"/>
        <label>2</label>
    </ligand>
</feature>
<dbReference type="EMBL" id="KN837144">
    <property type="protein sequence ID" value="KIJ40412.1"/>
    <property type="molecule type" value="Genomic_DNA"/>
</dbReference>
<dbReference type="SUPFAM" id="SSF57903">
    <property type="entry name" value="FYVE/PHD zinc finger"/>
    <property type="match status" value="1"/>
</dbReference>
<dbReference type="PROSITE" id="PS01359">
    <property type="entry name" value="ZF_PHD_1"/>
    <property type="match status" value="1"/>
</dbReference>
<dbReference type="GO" id="GO:0005634">
    <property type="term" value="C:nucleus"/>
    <property type="evidence" value="ECO:0007669"/>
    <property type="project" value="UniProtKB-SubCell"/>
</dbReference>
<dbReference type="InterPro" id="IPR019786">
    <property type="entry name" value="Zinc_finger_PHD-type_CS"/>
</dbReference>
<keyword evidence="6 11" id="KW-0156">Chromatin regulator</keyword>
<dbReference type="Pfam" id="PF12998">
    <property type="entry name" value="ING"/>
    <property type="match status" value="1"/>
</dbReference>
<feature type="site" description="Histone H3K4me3 binding" evidence="8">
    <location>
        <position position="307"/>
    </location>
</feature>
<name>A0A0C9VG90_SPHS4</name>
<feature type="region of interest" description="Disordered" evidence="12">
    <location>
        <begin position="138"/>
        <end position="248"/>
    </location>
</feature>
<dbReference type="CDD" id="cd16859">
    <property type="entry name" value="ING_ING4_5"/>
    <property type="match status" value="1"/>
</dbReference>
<keyword evidence="5 9" id="KW-0862">Zinc</keyword>
<evidence type="ECO:0000256" key="9">
    <source>
        <dbReference type="PIRSR" id="PIRSR628651-51"/>
    </source>
</evidence>
<feature type="binding site" evidence="9">
    <location>
        <position position="321"/>
    </location>
    <ligand>
        <name>Zn(2+)</name>
        <dbReference type="ChEBI" id="CHEBI:29105"/>
        <label>2</label>
    </ligand>
</feature>
<dbReference type="GO" id="GO:0006325">
    <property type="term" value="P:chromatin organization"/>
    <property type="evidence" value="ECO:0007669"/>
    <property type="project" value="UniProtKB-KW"/>
</dbReference>
<evidence type="ECO:0000256" key="12">
    <source>
        <dbReference type="SAM" id="MobiDB-lite"/>
    </source>
</evidence>
<feature type="compositionally biased region" description="Basic residues" evidence="12">
    <location>
        <begin position="355"/>
        <end position="369"/>
    </location>
</feature>
<comment type="function">
    <text evidence="11">Component of an histone acetyltransferase complex.</text>
</comment>
<accession>A0A0C9VG90</accession>
<dbReference type="InterPro" id="IPR028651">
    <property type="entry name" value="ING_fam"/>
</dbReference>
<feature type="site" description="Histone H3K4me3 binding" evidence="8">
    <location>
        <position position="330"/>
    </location>
</feature>
<evidence type="ECO:0000256" key="11">
    <source>
        <dbReference type="RuleBase" id="RU361213"/>
    </source>
</evidence>
<sequence>MAANVPLPTPPALAHSLLLLSEYTHSLDALPLDLSRQFADLRELDAVLSSSAQNVTQKIYELVDLIENGEVPKEARLKRLGQIMEEMQRLKHGGEDKIRVATQAADNLVSHKAHLTTLLTAASTYDPTFTPSLLYQRTTYPHLPPPRPQDALPIESGRRRRTATTNAMRGQLVGGLLTAETVSPAKSRKRLREDEETVPTPRKEREGTTAGAGRRGGSTGSKGRKLEQAAAQSTHRGNSPSADSVLSVTSHPVAASRAAAAAAAAATTAVVPPPTVAASRTSVQAEVASVADEADHPDADEGDGRTYCYCQGPSYGEMVGCDDEQCAFEWFHLTCVGLTSAPKAGTWYCDDCKAKRAGSKKSRGGKRRGGASNASTGSGVKAGRGRA</sequence>
<evidence type="ECO:0000256" key="1">
    <source>
        <dbReference type="ARBA" id="ARBA00004123"/>
    </source>
</evidence>
<comment type="subunit">
    <text evidence="11">Component of an histone acetyltransferase complex. Interacts with H3K4me3 and to a lesser extent with H3K4me2.</text>
</comment>
<dbReference type="Gene3D" id="3.30.40.10">
    <property type="entry name" value="Zinc/RING finger domain, C3HC4 (zinc finger)"/>
    <property type="match status" value="1"/>
</dbReference>
<feature type="binding site" evidence="9">
    <location>
        <position position="349"/>
    </location>
    <ligand>
        <name>Zn(2+)</name>
        <dbReference type="ChEBI" id="CHEBI:29105"/>
        <label>2</label>
    </ligand>
</feature>
<evidence type="ECO:0000256" key="4">
    <source>
        <dbReference type="ARBA" id="ARBA00022771"/>
    </source>
</evidence>